<proteinExistence type="predicted"/>
<sequence>MSMLFPGYRGPVVVLAMVLANDNGPHPYKLITIGREIDQSYHTLNRNGEIVPISSVDKSPMQVAIKQFEVIENYDFSCGFRSIGFIRTRKDELAESIREKTILLYRYILRQDHWQYLPELQFGQSNSEINDVQLLENFIKKRTETNSQIHIFKLGFFAYPGRLEDFNSNRGPPKFIATKPLIQERSPQLFICDICPESCLMSQGCEIMITANDAKGLDMANYDIIINYHHELRTDISTGIYREYPVPLGRSEARSYVQFIADARCLVFEMPPYISYDQNQVPQSYPIEVMTTVHLSRKGSRNISEGKEFYYRS</sequence>
<organism evidence="1 2">
    <name type="scientific">Trichoplax adhaerens</name>
    <name type="common">Trichoplax reptans</name>
    <dbReference type="NCBI Taxonomy" id="10228"/>
    <lineage>
        <taxon>Eukaryota</taxon>
        <taxon>Metazoa</taxon>
        <taxon>Placozoa</taxon>
        <taxon>Uniplacotomia</taxon>
        <taxon>Trichoplacea</taxon>
        <taxon>Trichoplacidae</taxon>
        <taxon>Trichoplax</taxon>
    </lineage>
</organism>
<dbReference type="HOGENOM" id="CLU_889439_0_0_1"/>
<protein>
    <submittedName>
        <fullName evidence="1">Uncharacterized protein</fullName>
    </submittedName>
</protein>
<dbReference type="KEGG" id="tad:TRIADDRAFT_51763"/>
<dbReference type="CTD" id="6749059"/>
<dbReference type="GeneID" id="6749059"/>
<dbReference type="AlphaFoldDB" id="B3RKT9"/>
<dbReference type="InParanoid" id="B3RKT9"/>
<dbReference type="Proteomes" id="UP000009022">
    <property type="component" value="Unassembled WGS sequence"/>
</dbReference>
<evidence type="ECO:0000313" key="1">
    <source>
        <dbReference type="EMBL" id="EDV28642.1"/>
    </source>
</evidence>
<name>B3RKT9_TRIAD</name>
<accession>B3RKT9</accession>
<reference evidence="1 2" key="1">
    <citation type="journal article" date="2008" name="Nature">
        <title>The Trichoplax genome and the nature of placozoans.</title>
        <authorList>
            <person name="Srivastava M."/>
            <person name="Begovic E."/>
            <person name="Chapman J."/>
            <person name="Putnam N.H."/>
            <person name="Hellsten U."/>
            <person name="Kawashima T."/>
            <person name="Kuo A."/>
            <person name="Mitros T."/>
            <person name="Salamov A."/>
            <person name="Carpenter M.L."/>
            <person name="Signorovitch A.Y."/>
            <person name="Moreno M.A."/>
            <person name="Kamm K."/>
            <person name="Grimwood J."/>
            <person name="Schmutz J."/>
            <person name="Shapiro H."/>
            <person name="Grigoriev I.V."/>
            <person name="Buss L.W."/>
            <person name="Schierwater B."/>
            <person name="Dellaporta S.L."/>
            <person name="Rokhsar D.S."/>
        </authorList>
    </citation>
    <scope>NUCLEOTIDE SEQUENCE [LARGE SCALE GENOMIC DNA]</scope>
    <source>
        <strain evidence="1 2">Grell-BS-1999</strain>
    </source>
</reference>
<dbReference type="RefSeq" id="XP_002107844.1">
    <property type="nucleotide sequence ID" value="XM_002107808.1"/>
</dbReference>
<dbReference type="EMBL" id="DS985241">
    <property type="protein sequence ID" value="EDV28642.1"/>
    <property type="molecule type" value="Genomic_DNA"/>
</dbReference>
<evidence type="ECO:0000313" key="2">
    <source>
        <dbReference type="Proteomes" id="UP000009022"/>
    </source>
</evidence>
<keyword evidence="2" id="KW-1185">Reference proteome</keyword>
<gene>
    <name evidence="1" type="ORF">TRIADDRAFT_51763</name>
</gene>